<comment type="function">
    <text evidence="9">Part of the tripartite ATP-independent periplasmic (TRAP) transport system.</text>
</comment>
<keyword evidence="4 9" id="KW-0997">Cell inner membrane</keyword>
<gene>
    <name evidence="11" type="ORF">H2509_19970</name>
</gene>
<keyword evidence="7 9" id="KW-0472">Membrane</keyword>
<dbReference type="Pfam" id="PF04290">
    <property type="entry name" value="DctQ"/>
    <property type="match status" value="1"/>
</dbReference>
<protein>
    <recommendedName>
        <fullName evidence="9">TRAP transporter small permease protein</fullName>
    </recommendedName>
</protein>
<comment type="similarity">
    <text evidence="8 9">Belongs to the TRAP transporter small permease family.</text>
</comment>
<evidence type="ECO:0000259" key="10">
    <source>
        <dbReference type="Pfam" id="PF04290"/>
    </source>
</evidence>
<evidence type="ECO:0000313" key="12">
    <source>
        <dbReference type="Proteomes" id="UP000541109"/>
    </source>
</evidence>
<evidence type="ECO:0000256" key="2">
    <source>
        <dbReference type="ARBA" id="ARBA00022448"/>
    </source>
</evidence>
<keyword evidence="5 9" id="KW-0812">Transmembrane</keyword>
<keyword evidence="12" id="KW-1185">Reference proteome</keyword>
<keyword evidence="6 9" id="KW-1133">Transmembrane helix</keyword>
<evidence type="ECO:0000256" key="1">
    <source>
        <dbReference type="ARBA" id="ARBA00004429"/>
    </source>
</evidence>
<keyword evidence="3" id="KW-1003">Cell membrane</keyword>
<comment type="subunit">
    <text evidence="9">The complex comprises the extracytoplasmic solute receptor protein and the two transmembrane proteins.</text>
</comment>
<dbReference type="AlphaFoldDB" id="A0A839AK89"/>
<accession>A0A839AK89</accession>
<comment type="subcellular location">
    <subcellularLocation>
        <location evidence="1 9">Cell inner membrane</location>
        <topology evidence="1 9">Multi-pass membrane protein</topology>
    </subcellularLocation>
</comment>
<dbReference type="RefSeq" id="WP_182168236.1">
    <property type="nucleotide sequence ID" value="NZ_JACFXV010000067.1"/>
</dbReference>
<feature type="transmembrane region" description="Helical" evidence="9">
    <location>
        <begin position="12"/>
        <end position="34"/>
    </location>
</feature>
<dbReference type="InterPro" id="IPR055348">
    <property type="entry name" value="DctQ"/>
</dbReference>
<dbReference type="PANTHER" id="PTHR35011:SF2">
    <property type="entry name" value="2,3-DIKETO-L-GULONATE TRAP TRANSPORTER SMALL PERMEASE PROTEIN YIAM"/>
    <property type="match status" value="1"/>
</dbReference>
<reference evidence="11 12" key="1">
    <citation type="submission" date="2020-07" db="EMBL/GenBank/DDBJ databases">
        <title>Stappia sp., F7233, whole genome shotgun sequencing project.</title>
        <authorList>
            <person name="Jiang S."/>
            <person name="Liu Z.W."/>
            <person name="Du Z.J."/>
        </authorList>
    </citation>
    <scope>NUCLEOTIDE SEQUENCE [LARGE SCALE GENOMIC DNA]</scope>
    <source>
        <strain evidence="11 12">F7233</strain>
    </source>
</reference>
<dbReference type="GO" id="GO:0022857">
    <property type="term" value="F:transmembrane transporter activity"/>
    <property type="evidence" value="ECO:0007669"/>
    <property type="project" value="UniProtKB-UniRule"/>
</dbReference>
<feature type="transmembrane region" description="Helical" evidence="9">
    <location>
        <begin position="129"/>
        <end position="151"/>
    </location>
</feature>
<dbReference type="InterPro" id="IPR007387">
    <property type="entry name" value="TRAP_DctQ"/>
</dbReference>
<evidence type="ECO:0000256" key="9">
    <source>
        <dbReference type="RuleBase" id="RU369079"/>
    </source>
</evidence>
<evidence type="ECO:0000256" key="4">
    <source>
        <dbReference type="ARBA" id="ARBA00022519"/>
    </source>
</evidence>
<feature type="transmembrane region" description="Helical" evidence="9">
    <location>
        <begin position="54"/>
        <end position="76"/>
    </location>
</feature>
<evidence type="ECO:0000313" key="11">
    <source>
        <dbReference type="EMBL" id="MBA5779414.1"/>
    </source>
</evidence>
<evidence type="ECO:0000256" key="6">
    <source>
        <dbReference type="ARBA" id="ARBA00022989"/>
    </source>
</evidence>
<evidence type="ECO:0000256" key="7">
    <source>
        <dbReference type="ARBA" id="ARBA00023136"/>
    </source>
</evidence>
<dbReference type="PANTHER" id="PTHR35011">
    <property type="entry name" value="2,3-DIKETO-L-GULONATE TRAP TRANSPORTER SMALL PERMEASE PROTEIN YIAM"/>
    <property type="match status" value="1"/>
</dbReference>
<feature type="domain" description="Tripartite ATP-independent periplasmic transporters DctQ component" evidence="10">
    <location>
        <begin position="25"/>
        <end position="153"/>
    </location>
</feature>
<comment type="caution">
    <text evidence="11">The sequence shown here is derived from an EMBL/GenBank/DDBJ whole genome shotgun (WGS) entry which is preliminary data.</text>
</comment>
<dbReference type="GO" id="GO:0015740">
    <property type="term" value="P:C4-dicarboxylate transport"/>
    <property type="evidence" value="ECO:0007669"/>
    <property type="project" value="TreeGrafter"/>
</dbReference>
<dbReference type="GO" id="GO:0005886">
    <property type="term" value="C:plasma membrane"/>
    <property type="evidence" value="ECO:0007669"/>
    <property type="project" value="UniProtKB-SubCell"/>
</dbReference>
<dbReference type="EMBL" id="JACFXV010000067">
    <property type="protein sequence ID" value="MBA5779414.1"/>
    <property type="molecule type" value="Genomic_DNA"/>
</dbReference>
<sequence length="169" mass="18413">MDWQKTIGRLERVARVATGIAFMVMIGAVLVQVLGRSVVGNSPVWTEELTRFALLYLAAFGAGLSFRSGDLVNVDLVCEALPGRWPKVLRFVSALLTSLLCLMLLLPAWTYTSIGRLQTSPALAWRMDFIHASIFVCILSLFVFSLARVLAVLAGRSDGLPANSQNQAS</sequence>
<evidence type="ECO:0000256" key="3">
    <source>
        <dbReference type="ARBA" id="ARBA00022475"/>
    </source>
</evidence>
<proteinExistence type="inferred from homology"/>
<name>A0A839AK89_9HYPH</name>
<keyword evidence="2 9" id="KW-0813">Transport</keyword>
<evidence type="ECO:0000256" key="8">
    <source>
        <dbReference type="ARBA" id="ARBA00038436"/>
    </source>
</evidence>
<feature type="transmembrane region" description="Helical" evidence="9">
    <location>
        <begin position="88"/>
        <end position="109"/>
    </location>
</feature>
<evidence type="ECO:0000256" key="5">
    <source>
        <dbReference type="ARBA" id="ARBA00022692"/>
    </source>
</evidence>
<dbReference type="Proteomes" id="UP000541109">
    <property type="component" value="Unassembled WGS sequence"/>
</dbReference>
<organism evidence="11 12">
    <name type="scientific">Stappia albiluteola</name>
    <dbReference type="NCBI Taxonomy" id="2758565"/>
    <lineage>
        <taxon>Bacteria</taxon>
        <taxon>Pseudomonadati</taxon>
        <taxon>Pseudomonadota</taxon>
        <taxon>Alphaproteobacteria</taxon>
        <taxon>Hyphomicrobiales</taxon>
        <taxon>Stappiaceae</taxon>
        <taxon>Stappia</taxon>
    </lineage>
</organism>